<evidence type="ECO:0000313" key="2">
    <source>
        <dbReference type="Proteomes" id="UP000315540"/>
    </source>
</evidence>
<dbReference type="Proteomes" id="UP000315540">
    <property type="component" value="Unassembled WGS sequence"/>
</dbReference>
<accession>A0A504J479</accession>
<dbReference type="EMBL" id="VFWZ01000009">
    <property type="protein sequence ID" value="TPN82393.1"/>
    <property type="molecule type" value="Genomic_DNA"/>
</dbReference>
<proteinExistence type="predicted"/>
<organism evidence="1 2">
    <name type="scientific">Aquimarina algicola</name>
    <dbReference type="NCBI Taxonomy" id="2589995"/>
    <lineage>
        <taxon>Bacteria</taxon>
        <taxon>Pseudomonadati</taxon>
        <taxon>Bacteroidota</taxon>
        <taxon>Flavobacteriia</taxon>
        <taxon>Flavobacteriales</taxon>
        <taxon>Flavobacteriaceae</taxon>
        <taxon>Aquimarina</taxon>
    </lineage>
</organism>
<protein>
    <submittedName>
        <fullName evidence="1">Tail fiber domain-containing protein</fullName>
    </submittedName>
</protein>
<reference evidence="1 2" key="1">
    <citation type="submission" date="2019-06" db="EMBL/GenBank/DDBJ databases">
        <authorList>
            <person name="Meng X."/>
        </authorList>
    </citation>
    <scope>NUCLEOTIDE SEQUENCE [LARGE SCALE GENOMIC DNA]</scope>
    <source>
        <strain evidence="1 2">M625</strain>
    </source>
</reference>
<keyword evidence="2" id="KW-1185">Reference proteome</keyword>
<comment type="caution">
    <text evidence="1">The sequence shown here is derived from an EMBL/GenBank/DDBJ whole genome shotgun (WGS) entry which is preliminary data.</text>
</comment>
<name>A0A504J479_9FLAO</name>
<sequence>MGLFHKGNFLSLDYYYKVLFVFAALKIVDFRWIGMGSTSQEYGFIAQSAV</sequence>
<dbReference type="AlphaFoldDB" id="A0A504J479"/>
<evidence type="ECO:0000313" key="1">
    <source>
        <dbReference type="EMBL" id="TPN82393.1"/>
    </source>
</evidence>
<gene>
    <name evidence="1" type="ORF">FHK87_23520</name>
</gene>